<proteinExistence type="predicted"/>
<evidence type="ECO:0000313" key="1">
    <source>
        <dbReference type="EMBL" id="GAA2128538.1"/>
    </source>
</evidence>
<dbReference type="InterPro" id="IPR006311">
    <property type="entry name" value="TAT_signal"/>
</dbReference>
<dbReference type="Proteomes" id="UP001500575">
    <property type="component" value="Unassembled WGS sequence"/>
</dbReference>
<protein>
    <submittedName>
        <fullName evidence="1">Uncharacterized protein</fullName>
    </submittedName>
</protein>
<dbReference type="EMBL" id="BAAAQQ010000013">
    <property type="protein sequence ID" value="GAA2128538.1"/>
    <property type="molecule type" value="Genomic_DNA"/>
</dbReference>
<evidence type="ECO:0000313" key="2">
    <source>
        <dbReference type="Proteomes" id="UP001500575"/>
    </source>
</evidence>
<organism evidence="1 2">
    <name type="scientific">Nocardioides bigeumensis</name>
    <dbReference type="NCBI Taxonomy" id="433657"/>
    <lineage>
        <taxon>Bacteria</taxon>
        <taxon>Bacillati</taxon>
        <taxon>Actinomycetota</taxon>
        <taxon>Actinomycetes</taxon>
        <taxon>Propionibacteriales</taxon>
        <taxon>Nocardioidaceae</taxon>
        <taxon>Nocardioides</taxon>
    </lineage>
</organism>
<accession>A0ABN2YJV1</accession>
<keyword evidence="2" id="KW-1185">Reference proteome</keyword>
<sequence length="309" mass="32145">MPTLTPPTPQTSRPIKRRAAIQAGLWSAPAIVVSAAAPAAAATSGRTLTLDGGASNPVLEVGLLTWEFWFASATIVNDGPPIPANSLQLTATFAPDPGFGGHSLLALQPTAPPGWTKVGNSNIDFSVTYVYAGSVASGATVPIPDGYWFGTWEARDRQQGSFVLTARTISGSVSPPWTLHVPPSRWLQIGRGGSAVVPVGPCAGLQFDNFAVSSGGGTPPDLRLTTTFLSDPDATDPRLSCTSIPTGWSGSVMSNADRIDWTATTISGATSVPDGTYFWTTQSALSQPGFFQVLATSTGNTSSVWRVHT</sequence>
<comment type="caution">
    <text evidence="1">The sequence shown here is derived from an EMBL/GenBank/DDBJ whole genome shotgun (WGS) entry which is preliminary data.</text>
</comment>
<dbReference type="PROSITE" id="PS51318">
    <property type="entry name" value="TAT"/>
    <property type="match status" value="1"/>
</dbReference>
<name>A0ABN2YJV1_9ACTN</name>
<reference evidence="1 2" key="1">
    <citation type="journal article" date="2019" name="Int. J. Syst. Evol. Microbiol.">
        <title>The Global Catalogue of Microorganisms (GCM) 10K type strain sequencing project: providing services to taxonomists for standard genome sequencing and annotation.</title>
        <authorList>
            <consortium name="The Broad Institute Genomics Platform"/>
            <consortium name="The Broad Institute Genome Sequencing Center for Infectious Disease"/>
            <person name="Wu L."/>
            <person name="Ma J."/>
        </authorList>
    </citation>
    <scope>NUCLEOTIDE SEQUENCE [LARGE SCALE GENOMIC DNA]</scope>
    <source>
        <strain evidence="1 2">JCM 16021</strain>
    </source>
</reference>
<dbReference type="RefSeq" id="WP_344304510.1">
    <property type="nucleotide sequence ID" value="NZ_BAAAQQ010000013.1"/>
</dbReference>
<gene>
    <name evidence="1" type="ORF">GCM10009843_29100</name>
</gene>